<evidence type="ECO:0000259" key="1">
    <source>
        <dbReference type="Pfam" id="PF10441"/>
    </source>
</evidence>
<dbReference type="eggNOG" id="ENOG502QWBH">
    <property type="taxonomic scope" value="Eukaryota"/>
</dbReference>
<dbReference type="Pfam" id="PF10441">
    <property type="entry name" value="Urb2"/>
    <property type="match status" value="1"/>
</dbReference>
<dbReference type="GO" id="GO:0030496">
    <property type="term" value="C:midbody"/>
    <property type="evidence" value="ECO:0007669"/>
    <property type="project" value="Ensembl"/>
</dbReference>
<dbReference type="PANTHER" id="PTHR15682:SF2">
    <property type="entry name" value="UNHEALTHY RIBOSOME BIOGENESIS PROTEIN 2 HOMOLOG"/>
    <property type="match status" value="1"/>
</dbReference>
<dbReference type="STRING" id="28377.ENSACAP00000001258"/>
<dbReference type="Proteomes" id="UP000001646">
    <property type="component" value="Chromosome 1"/>
</dbReference>
<dbReference type="PANTHER" id="PTHR15682">
    <property type="entry name" value="UNHEALTHY RIBOSOME BIOGENESIS PROTEIN 2 HOMOLOG"/>
    <property type="match status" value="1"/>
</dbReference>
<feature type="domain" description="Nucleolar 27S pre-rRNA processing Urb2/Npa2 C-terminal" evidence="1">
    <location>
        <begin position="1348"/>
        <end position="1537"/>
    </location>
</feature>
<dbReference type="Bgee" id="ENSACAG00000001285">
    <property type="expression patterns" value="Expressed in forelimb bud and 12 other cell types or tissues"/>
</dbReference>
<dbReference type="Ensembl" id="ENSACAT00000001291.4">
    <property type="protein sequence ID" value="ENSACAP00000001258.3"/>
    <property type="gene ID" value="ENSACAG00000001285.4"/>
</dbReference>
<evidence type="ECO:0000313" key="2">
    <source>
        <dbReference type="Ensembl" id="ENSACAP00000001258.3"/>
    </source>
</evidence>
<dbReference type="InterPro" id="IPR052609">
    <property type="entry name" value="Ribosome_Biogenesis_Reg"/>
</dbReference>
<keyword evidence="3" id="KW-1185">Reference proteome</keyword>
<dbReference type="HOGENOM" id="CLU_251606_0_0_1"/>
<proteinExistence type="predicted"/>
<protein>
    <submittedName>
        <fullName evidence="2">URB2 ribosome biosis homolog</fullName>
    </submittedName>
</protein>
<reference evidence="2 3" key="1">
    <citation type="submission" date="2009-12" db="EMBL/GenBank/DDBJ databases">
        <title>The Genome Sequence of Anolis carolinensis (Green Anole Lizard).</title>
        <authorList>
            <consortium name="The Genome Sequencing Platform"/>
            <person name="Di Palma F."/>
            <person name="Alfoldi J."/>
            <person name="Heiman D."/>
            <person name="Young S."/>
            <person name="Grabherr M."/>
            <person name="Johnson J."/>
            <person name="Lander E.S."/>
            <person name="Lindblad-Toh K."/>
        </authorList>
    </citation>
    <scope>NUCLEOTIDE SEQUENCE [LARGE SCALE GENOMIC DNA]</scope>
    <source>
        <strain evidence="2 3">JBL SC #1</strain>
    </source>
</reference>
<dbReference type="GO" id="GO:0042254">
    <property type="term" value="P:ribosome biogenesis"/>
    <property type="evidence" value="ECO:0000318"/>
    <property type="project" value="GO_Central"/>
</dbReference>
<reference evidence="2" key="2">
    <citation type="submission" date="2025-08" db="UniProtKB">
        <authorList>
            <consortium name="Ensembl"/>
        </authorList>
    </citation>
    <scope>IDENTIFICATION</scope>
</reference>
<dbReference type="GeneTree" id="ENSGT00390000009258"/>
<organism evidence="2 3">
    <name type="scientific">Anolis carolinensis</name>
    <name type="common">Green anole</name>
    <name type="synonym">American chameleon</name>
    <dbReference type="NCBI Taxonomy" id="28377"/>
    <lineage>
        <taxon>Eukaryota</taxon>
        <taxon>Metazoa</taxon>
        <taxon>Chordata</taxon>
        <taxon>Craniata</taxon>
        <taxon>Vertebrata</taxon>
        <taxon>Euteleostomi</taxon>
        <taxon>Lepidosauria</taxon>
        <taxon>Squamata</taxon>
        <taxon>Bifurcata</taxon>
        <taxon>Unidentata</taxon>
        <taxon>Episquamata</taxon>
        <taxon>Toxicofera</taxon>
        <taxon>Iguania</taxon>
        <taxon>Dactyloidae</taxon>
        <taxon>Anolis</taxon>
    </lineage>
</organism>
<name>G1K9C1_ANOCA</name>
<sequence length="1548" mass="174877">MILLFLKKDTSMAAIYSGIHLKLKSPKTSWEDKLKLAQFAWISHQCFLPNKEQVLLDWVSHTLVSFYNKKLELPDEITEKLWVYLDSILHSRKLQGLFKDGKAITLRFSIAQVINERLSIFYTQKKLKNLSTLLSCCSGILSSSPLSIVYTTKFELLVDLLSKLSNIACQQFLSEDIVSSQLFEVLLLTFGQYLLAQKQQANANRVFGQVTKRLFQPCLLLRHLLTTGVQLRTNDDGHTQQHLGREIRNHVEALLRVAVFPPELLQSYTEELVPEKDSHNIKKGGLKHLLLPVNTIQSTLADPNICQPTIHGKVVANSVPLLFKLFLESYNKTENHLLCFHMLTKLFQCLKISHLQGDHWNNALSSAEWSSDLLAMEQLLHLVLSSNIYNVAADRIRHKEVQFHFYQQLAQLLVNHPHAAIPAWFRCLNALISLNHLIVEPDLDDLLASAWIDAEVSEPRTKKAQESLVGALFHSYTKLRQFQKLFEEVLDVVCRPAAEELRLPILPAGIKNKLCECLQDLPPSQILDVISLILEKCRTVIIPDLRGDSDMALKLHSMSTLLHSVLFHMTSLDDSTPLPIVRRTQSLLETVQTEVIQVLFNLLKNVHTEKAKLEVWAEKVGDSLLLLACTWVATDTLFELNCRHYISPLAKANFTLADSTVDILDFSTILPGLDVKSWKKITKLLSCVCSTSRYCTEWLMLQKMKNILMHTAYNAEPSHEILQHASAFILESGQPFFSGEEAEPWDGSAGSINCLSYPTAHWHLVVSNLPVLFPYLSLSNTQYVAGMLLKTLLVNKMQMSSDDESSFITIEKVSKDLLCSSLLPEMCVLHSSFFSHIIQHSAGVLLPVGQSIVNQPIQQLSAENIPWCDSPPSSQIVSTGPSYDPSVCWAAMEKVAQNILSLAKKRSFINLEEDHIERLLDLLEIISALHLDSLFPLDHTRCFLLLVSLAVNTRAACSETLSLKFLTTCFHLLAQLQTSRNANSSFKVFYASDVLEAILTSMFAACETFSSIFKTSEWDEFLHSIQTFLEYYLQLMFERRRSVKLNLEKFMSFLATCQPYATNIKHSKCWSPAADQLLLVALTAQCHTLTLHLQQQHGKPQVLETRLNLLEQAIQQTMATIVLCLQNNPRGQPLPVTFIPCITTLLKADSSYVHLVSLVPGESESESPVKPDKAQKLSHSELYKQFYVQILKELDLASGNVQFLYSSLQFLTVFCSMPEMYSAQVTPVAVFHSIRKLLLGPGIQFIQDLEVQLTELMTQLMEKCTTDNFCTILRLLLEDLDISNIWKQNSKAVLSAVTLIKVLLSCPVSGEKEKAFWFSSPQIITALVLQAKEASQDAALLPTLIVPVLETVAILLRRGEGMLSNPHHVTLVFSILLTAPLDQRDYGSIFLGIHEVLFSILQCHPKVMLKAAPSFLNSFHRLVVSVMHEGRQKGNRGIADESEVILKCAHLVERMYTYIAAKTEEFTVLSPFIVAQYVMELQKVTLHPAIKKHLTEGIYHILDLCLERDIKFLNATLPAGVREVLKELYRDYNHYHKSLKQGDEKYTA</sequence>
<dbReference type="InterPro" id="IPR018849">
    <property type="entry name" value="Urb2/Npa2_C"/>
</dbReference>
<dbReference type="InParanoid" id="G1K9C1"/>
<gene>
    <name evidence="2" type="primary">URB2</name>
</gene>
<dbReference type="GO" id="GO:0016235">
    <property type="term" value="C:aggresome"/>
    <property type="evidence" value="ECO:0007669"/>
    <property type="project" value="Ensembl"/>
</dbReference>
<accession>G1K9C1</accession>
<evidence type="ECO:0000313" key="3">
    <source>
        <dbReference type="Proteomes" id="UP000001646"/>
    </source>
</evidence>
<reference evidence="2" key="3">
    <citation type="submission" date="2025-09" db="UniProtKB">
        <authorList>
            <consortium name="Ensembl"/>
        </authorList>
    </citation>
    <scope>IDENTIFICATION</scope>
</reference>
<dbReference type="GO" id="GO:0005730">
    <property type="term" value="C:nucleolus"/>
    <property type="evidence" value="ECO:0000318"/>
    <property type="project" value="GO_Central"/>
</dbReference>